<keyword evidence="1" id="KW-1133">Transmembrane helix</keyword>
<dbReference type="OrthoDB" id="5195059at2"/>
<keyword evidence="3" id="KW-1185">Reference proteome</keyword>
<evidence type="ECO:0000313" key="2">
    <source>
        <dbReference type="EMBL" id="THV41599.1"/>
    </source>
</evidence>
<organism evidence="2 3">
    <name type="scientific">Glycomyces buryatensis</name>
    <dbReference type="NCBI Taxonomy" id="2570927"/>
    <lineage>
        <taxon>Bacteria</taxon>
        <taxon>Bacillati</taxon>
        <taxon>Actinomycetota</taxon>
        <taxon>Actinomycetes</taxon>
        <taxon>Glycomycetales</taxon>
        <taxon>Glycomycetaceae</taxon>
        <taxon>Glycomyces</taxon>
    </lineage>
</organism>
<feature type="transmembrane region" description="Helical" evidence="1">
    <location>
        <begin position="61"/>
        <end position="83"/>
    </location>
</feature>
<sequence length="123" mass="12966">MGFSRNTTTSAQEVKDNLSQGATYLRNAGAAAARGTRDAAAPRVNVVLAKVGLRKAPAPKWPWVVGAIGAGIAVGGAVAYLWYRQRTETIGEALLADEMLDDTDGPHVTDAQITDELVDSVTR</sequence>
<reference evidence="3" key="1">
    <citation type="submission" date="2019-04" db="EMBL/GenBank/DDBJ databases">
        <title>Nocardioides xinjiangensis sp. nov.</title>
        <authorList>
            <person name="Liu S."/>
        </authorList>
    </citation>
    <scope>NUCLEOTIDE SEQUENCE [LARGE SCALE GENOMIC DNA]</scope>
    <source>
        <strain evidence="3">18</strain>
    </source>
</reference>
<evidence type="ECO:0000313" key="3">
    <source>
        <dbReference type="Proteomes" id="UP000308760"/>
    </source>
</evidence>
<accession>A0A4S8QJM9</accession>
<dbReference type="RefSeq" id="WP_136534562.1">
    <property type="nucleotide sequence ID" value="NZ_STGY01000042.1"/>
</dbReference>
<name>A0A4S8QJM9_9ACTN</name>
<keyword evidence="1" id="KW-0472">Membrane</keyword>
<dbReference type="AlphaFoldDB" id="A0A4S8QJM9"/>
<comment type="caution">
    <text evidence="2">The sequence shown here is derived from an EMBL/GenBank/DDBJ whole genome shotgun (WGS) entry which is preliminary data.</text>
</comment>
<dbReference type="Proteomes" id="UP000308760">
    <property type="component" value="Unassembled WGS sequence"/>
</dbReference>
<gene>
    <name evidence="2" type="ORF">FAB82_10890</name>
</gene>
<dbReference type="EMBL" id="STGY01000042">
    <property type="protein sequence ID" value="THV41599.1"/>
    <property type="molecule type" value="Genomic_DNA"/>
</dbReference>
<keyword evidence="1" id="KW-0812">Transmembrane</keyword>
<reference evidence="2 3" key="2">
    <citation type="submission" date="2019-05" db="EMBL/GenBank/DDBJ databases">
        <title>Glycomyces buryatensis sp. nov.</title>
        <authorList>
            <person name="Nikitina E."/>
        </authorList>
    </citation>
    <scope>NUCLEOTIDE SEQUENCE [LARGE SCALE GENOMIC DNA]</scope>
    <source>
        <strain evidence="2 3">18</strain>
    </source>
</reference>
<proteinExistence type="predicted"/>
<protein>
    <submittedName>
        <fullName evidence="2">Uncharacterized protein</fullName>
    </submittedName>
</protein>
<evidence type="ECO:0000256" key="1">
    <source>
        <dbReference type="SAM" id="Phobius"/>
    </source>
</evidence>